<feature type="transmembrane region" description="Helical" evidence="6">
    <location>
        <begin position="610"/>
        <end position="630"/>
    </location>
</feature>
<sequence>MSTSGLIPSRVSRARSLAKLAAAGARSGLPPWARAAVSAGLLAGAALKLDAASVFERIGGVSPAPALAALALASAGQALCGLRWRRLVIGAGAPAQRLPSDFAFARCYLRAALWNNVLPSGYGGDAVKVNWLRAHVDLRRAAATVLGDRLLGFALLALAAAVSLPFTRYSLARPLVVGTALLAVGMMIATVIAGRARALRAALALGGLYVALWCASLWLLARSLALHLEPAATAPVLLVAGVAAALPVALGGIGTREAGFVAALTPLGQSPTDAVALGLAFGALLAVAAAPGVVAPDALRRERRAAARFARWRARCSSGRARFASLTKGHLSVLGLLLAAGLALRLLLAERSLWLDETITFAQVARPLDEVVRLQLSGVHPPLYHLQAALAVDLLGRSELALRLPSIVWSLVAVVACWAWARQAFPRLSPWPATALAALAPFPVWYGSEARMYAQVFALVALAGGLAWRFLERGGWYRATALALTLCALAYTHYFGALFGAALGVVAAVLAATRADLRKRALAVLGCLAIAALSLLPWLLAAFLGRDATSQLPPYKRPDPFSVIIAVVELVAGFHDYRAIGLAAATWPLALLALLLAVPQLARVPVSVGALITLTLLPVASLVGASWLGPRSVFDPRYLTVIAPPLFLLVGALVAQTGRRLAGNLRLLAAFAVAVLLVSLSVIQGQDRGNPRLFQLREALQAAAQATAPGDALALVPQFPLTNLHYDPVLAYYRPPRSRRVIDTLNGPGRRPREAWTMAARSGSRRIALVTTFEGQALSQGLASPSRFVQAFRSYGPLLEKRSFAGVQVRVYALPRAATRPVRTAARAGHGAIDRKEAR</sequence>
<feature type="transmembrane region" description="Helical" evidence="6">
    <location>
        <begin position="667"/>
        <end position="685"/>
    </location>
</feature>
<dbReference type="AlphaFoldDB" id="A0A1H6FKA4"/>
<dbReference type="STRING" id="29539.SAMN02745716_0091"/>
<evidence type="ECO:0000256" key="2">
    <source>
        <dbReference type="ARBA" id="ARBA00022475"/>
    </source>
</evidence>
<feature type="transmembrane region" description="Helical" evidence="6">
    <location>
        <begin position="580"/>
        <end position="598"/>
    </location>
</feature>
<feature type="domain" description="Glycosyltransferase RgtA/B/C/D-like" evidence="7">
    <location>
        <begin position="380"/>
        <end position="538"/>
    </location>
</feature>
<dbReference type="Pfam" id="PF13231">
    <property type="entry name" value="PMT_2"/>
    <property type="match status" value="1"/>
</dbReference>
<feature type="transmembrane region" description="Helical" evidence="6">
    <location>
        <begin position="274"/>
        <end position="294"/>
    </location>
</feature>
<evidence type="ECO:0000256" key="4">
    <source>
        <dbReference type="ARBA" id="ARBA00022989"/>
    </source>
</evidence>
<protein>
    <submittedName>
        <fullName evidence="8">Lysylphosphatidylglycerol synthase TM region</fullName>
    </submittedName>
</protein>
<accession>A0A1H6FKA4</accession>
<evidence type="ECO:0000256" key="5">
    <source>
        <dbReference type="ARBA" id="ARBA00023136"/>
    </source>
</evidence>
<dbReference type="GO" id="GO:0005886">
    <property type="term" value="C:plasma membrane"/>
    <property type="evidence" value="ECO:0007669"/>
    <property type="project" value="UniProtKB-SubCell"/>
</dbReference>
<organism evidence="8 9">
    <name type="scientific">Thermoleophilum album</name>
    <dbReference type="NCBI Taxonomy" id="29539"/>
    <lineage>
        <taxon>Bacteria</taxon>
        <taxon>Bacillati</taxon>
        <taxon>Actinomycetota</taxon>
        <taxon>Thermoleophilia</taxon>
        <taxon>Thermoleophilales</taxon>
        <taxon>Thermoleophilaceae</taxon>
        <taxon>Thermoleophilum</taxon>
    </lineage>
</organism>
<feature type="transmembrane region" description="Helical" evidence="6">
    <location>
        <begin position="199"/>
        <end position="220"/>
    </location>
</feature>
<evidence type="ECO:0000313" key="8">
    <source>
        <dbReference type="EMBL" id="SEH10244.1"/>
    </source>
</evidence>
<dbReference type="PANTHER" id="PTHR40277">
    <property type="entry name" value="BLL5419 PROTEIN"/>
    <property type="match status" value="1"/>
</dbReference>
<keyword evidence="2" id="KW-1003">Cell membrane</keyword>
<dbReference type="InterPro" id="IPR022791">
    <property type="entry name" value="L-PG_synthase/AglD"/>
</dbReference>
<gene>
    <name evidence="8" type="ORF">SAMN02745716_0091</name>
</gene>
<reference evidence="9" key="1">
    <citation type="submission" date="2016-10" db="EMBL/GenBank/DDBJ databases">
        <authorList>
            <person name="Varghese N."/>
            <person name="Submissions S."/>
        </authorList>
    </citation>
    <scope>NUCLEOTIDE SEQUENCE [LARGE SCALE GENOMIC DNA]</scope>
    <source>
        <strain evidence="9">ATCC 35263</strain>
    </source>
</reference>
<evidence type="ECO:0000313" key="9">
    <source>
        <dbReference type="Proteomes" id="UP000222056"/>
    </source>
</evidence>
<feature type="transmembrane region" description="Helical" evidence="6">
    <location>
        <begin position="174"/>
        <end position="193"/>
    </location>
</feature>
<feature type="transmembrane region" description="Helical" evidence="6">
    <location>
        <begin position="483"/>
        <end position="510"/>
    </location>
</feature>
<feature type="transmembrane region" description="Helical" evidence="6">
    <location>
        <begin position="522"/>
        <end position="545"/>
    </location>
</feature>
<dbReference type="OrthoDB" id="5318634at2"/>
<dbReference type="Proteomes" id="UP000222056">
    <property type="component" value="Unassembled WGS sequence"/>
</dbReference>
<feature type="transmembrane region" description="Helical" evidence="6">
    <location>
        <begin position="329"/>
        <end position="348"/>
    </location>
</feature>
<proteinExistence type="predicted"/>
<feature type="transmembrane region" description="Helical" evidence="6">
    <location>
        <begin position="452"/>
        <end position="471"/>
    </location>
</feature>
<keyword evidence="3 6" id="KW-0812">Transmembrane</keyword>
<evidence type="ECO:0000256" key="6">
    <source>
        <dbReference type="SAM" id="Phobius"/>
    </source>
</evidence>
<dbReference type="EMBL" id="FNWJ01000001">
    <property type="protein sequence ID" value="SEH10244.1"/>
    <property type="molecule type" value="Genomic_DNA"/>
</dbReference>
<keyword evidence="4 6" id="KW-1133">Transmembrane helix</keyword>
<evidence type="ECO:0000259" key="7">
    <source>
        <dbReference type="Pfam" id="PF13231"/>
    </source>
</evidence>
<dbReference type="PANTHER" id="PTHR40277:SF1">
    <property type="entry name" value="BLL5419 PROTEIN"/>
    <property type="match status" value="1"/>
</dbReference>
<keyword evidence="9" id="KW-1185">Reference proteome</keyword>
<name>A0A1H6FKA4_THEAL</name>
<feature type="transmembrane region" description="Helical" evidence="6">
    <location>
        <begin position="232"/>
        <end position="254"/>
    </location>
</feature>
<comment type="subcellular location">
    <subcellularLocation>
        <location evidence="1">Cell membrane</location>
        <topology evidence="1">Multi-pass membrane protein</topology>
    </subcellularLocation>
</comment>
<evidence type="ECO:0000256" key="1">
    <source>
        <dbReference type="ARBA" id="ARBA00004651"/>
    </source>
</evidence>
<dbReference type="InterPro" id="IPR038731">
    <property type="entry name" value="RgtA/B/C-like"/>
</dbReference>
<feature type="transmembrane region" description="Helical" evidence="6">
    <location>
        <begin position="636"/>
        <end position="655"/>
    </location>
</feature>
<feature type="transmembrane region" description="Helical" evidence="6">
    <location>
        <begin position="150"/>
        <end position="167"/>
    </location>
</feature>
<feature type="transmembrane region" description="Helical" evidence="6">
    <location>
        <begin position="400"/>
        <end position="421"/>
    </location>
</feature>
<keyword evidence="5 6" id="KW-0472">Membrane</keyword>
<dbReference type="RefSeq" id="WP_093115212.1">
    <property type="nucleotide sequence ID" value="NZ_FNWJ01000001.1"/>
</dbReference>
<dbReference type="Pfam" id="PF03706">
    <property type="entry name" value="LPG_synthase_TM"/>
    <property type="match status" value="1"/>
</dbReference>
<evidence type="ECO:0000256" key="3">
    <source>
        <dbReference type="ARBA" id="ARBA00022692"/>
    </source>
</evidence>